<evidence type="ECO:0000256" key="1">
    <source>
        <dbReference type="SAM" id="Coils"/>
    </source>
</evidence>
<keyword evidence="2" id="KW-0812">Transmembrane</keyword>
<evidence type="ECO:0000313" key="5">
    <source>
        <dbReference type="Proteomes" id="UP001169006"/>
    </source>
</evidence>
<dbReference type="Proteomes" id="UP001169006">
    <property type="component" value="Unassembled WGS sequence"/>
</dbReference>
<keyword evidence="5" id="KW-1185">Reference proteome</keyword>
<dbReference type="Gene3D" id="1.10.287.950">
    <property type="entry name" value="Methyl-accepting chemotaxis protein"/>
    <property type="match status" value="1"/>
</dbReference>
<keyword evidence="1" id="KW-0175">Coiled coil</keyword>
<keyword evidence="2" id="KW-0472">Membrane</keyword>
<comment type="caution">
    <text evidence="4">The sequence shown here is derived from an EMBL/GenBank/DDBJ whole genome shotgun (WGS) entry which is preliminary data.</text>
</comment>
<evidence type="ECO:0000313" key="4">
    <source>
        <dbReference type="EMBL" id="MDO1582047.1"/>
    </source>
</evidence>
<gene>
    <name evidence="4" type="ORF">Q2T52_08060</name>
</gene>
<dbReference type="PROSITE" id="PS50885">
    <property type="entry name" value="HAMP"/>
    <property type="match status" value="1"/>
</dbReference>
<reference evidence="4" key="2">
    <citation type="submission" date="2023-07" db="EMBL/GenBank/DDBJ databases">
        <authorList>
            <person name="Sun H."/>
        </authorList>
    </citation>
    <scope>NUCLEOTIDE SEQUENCE</scope>
    <source>
        <strain evidence="4">05753</strain>
    </source>
</reference>
<keyword evidence="2" id="KW-1133">Transmembrane helix</keyword>
<feature type="transmembrane region" description="Helical" evidence="2">
    <location>
        <begin position="40"/>
        <end position="63"/>
    </location>
</feature>
<dbReference type="RefSeq" id="WP_302076194.1">
    <property type="nucleotide sequence ID" value="NZ_JAUKWQ010000002.1"/>
</dbReference>
<dbReference type="InterPro" id="IPR003660">
    <property type="entry name" value="HAMP_dom"/>
</dbReference>
<feature type="domain" description="HAMP" evidence="3">
    <location>
        <begin position="113"/>
        <end position="165"/>
    </location>
</feature>
<name>A0ABT8SUC4_9HYPH</name>
<sequence>MMMFTRLKHRPIEATLLLAAFTLVALTLIALKAYRFSPEVAGFSIAAALACCATLFLLVCRLCEPLARLARHATDSEQPDCDKDLMDRARRDDLGSIARGIARMRAIIASRNGEQATALVRLEQALLRLSNGDLGAVLYSSFPEELEGLRVRFNRLIAVLNANLSGVIPGSMSIADTVRDIQRASGETLANLQEASAASHQASTALGILARAAKLRQQDVQGTEAQAFRAAKHVESVQASLVQSQQGLEAERVANTHLNKLAQKAGDLAIQAHRSAADQRDGISSAGTALTELAEQWTELARQLTVQSHYADGRIRTLQSANEEAQRSLRQGELEMAGAKDTMIRIRQHVDLELQRLSLANTAITRVDTIIHDVKTEVEAHHTTYGRILQEAGMIRNRLSLFSPDAVPASAGTTVETRRPHLRCVK</sequence>
<accession>A0ABT8SUC4</accession>
<reference evidence="4" key="1">
    <citation type="journal article" date="2015" name="Int. J. Syst. Evol. Microbiol.">
        <title>Rhizobium oryzicola sp. nov., potential plant-growth-promoting endophytic bacteria isolated from rice roots.</title>
        <authorList>
            <person name="Zhang X.X."/>
            <person name="Gao J.S."/>
            <person name="Cao Y.H."/>
            <person name="Sheirdil R.A."/>
            <person name="Wang X.C."/>
            <person name="Zhang L."/>
        </authorList>
    </citation>
    <scope>NUCLEOTIDE SEQUENCE</scope>
    <source>
        <strain evidence="4">05753</strain>
    </source>
</reference>
<feature type="coiled-coil region" evidence="1">
    <location>
        <begin position="315"/>
        <end position="342"/>
    </location>
</feature>
<protein>
    <submittedName>
        <fullName evidence="4">Methyl-accepting chemotaxis protein</fullName>
    </submittedName>
</protein>
<evidence type="ECO:0000256" key="2">
    <source>
        <dbReference type="SAM" id="Phobius"/>
    </source>
</evidence>
<organism evidence="4 5">
    <name type="scientific">Rhizobium oryzicola</name>
    <dbReference type="NCBI Taxonomy" id="1232668"/>
    <lineage>
        <taxon>Bacteria</taxon>
        <taxon>Pseudomonadati</taxon>
        <taxon>Pseudomonadota</taxon>
        <taxon>Alphaproteobacteria</taxon>
        <taxon>Hyphomicrobiales</taxon>
        <taxon>Rhizobiaceae</taxon>
        <taxon>Rhizobium/Agrobacterium group</taxon>
        <taxon>Rhizobium</taxon>
    </lineage>
</organism>
<proteinExistence type="predicted"/>
<dbReference type="EMBL" id="JAUKWQ010000002">
    <property type="protein sequence ID" value="MDO1582047.1"/>
    <property type="molecule type" value="Genomic_DNA"/>
</dbReference>
<evidence type="ECO:0000259" key="3">
    <source>
        <dbReference type="PROSITE" id="PS50885"/>
    </source>
</evidence>